<comment type="similarity">
    <text evidence="2 6">Belongs to the 2-oxoacid dehydrogenase family.</text>
</comment>
<comment type="cofactor">
    <cofactor evidence="1 6">
        <name>(R)-lipoate</name>
        <dbReference type="ChEBI" id="CHEBI:83088"/>
    </cofactor>
</comment>
<comment type="caution">
    <text evidence="9">The sequence shown here is derived from an EMBL/GenBank/DDBJ whole genome shotgun (WGS) entry which is preliminary data.</text>
</comment>
<evidence type="ECO:0000259" key="8">
    <source>
        <dbReference type="PROSITE" id="PS50968"/>
    </source>
</evidence>
<evidence type="ECO:0000256" key="7">
    <source>
        <dbReference type="SAM" id="MobiDB-lite"/>
    </source>
</evidence>
<dbReference type="Proteomes" id="UP000255355">
    <property type="component" value="Unassembled WGS sequence"/>
</dbReference>
<dbReference type="OrthoDB" id="9805770at2"/>
<proteinExistence type="inferred from homology"/>
<protein>
    <recommendedName>
        <fullName evidence="6">Dihydrolipoamide acetyltransferase component of pyruvate dehydrogenase complex</fullName>
        <ecNumber evidence="6">2.3.1.-</ecNumber>
    </recommendedName>
</protein>
<sequence length="378" mass="39025">MIELMMPGADGTAVAVQEWLVRPGDTVREGDTVARVDASGTTVDVVSPVDGIVTGIVVATGVTGRAGTVLATIAEAVWRVPAREDARRGLLDGAHAAALREARAVHSAAVLERAGVARVRATAALERAETARRRAAAAWQRSETRGRAAVPGTAAADRAEAADRAAGPPGDRRHLAHGTIEVSRMIDMTAVERLVYDLARSPASEDRIPLSSLLFGATALAARRVPELNGHWVDGLFEEASAVHLGVTVYRSGAAAAVPTISDADTLDMASMTGAVRHAELRAKAGRPTSETAIPATITVLHLRDNGAGSVVGVIVEPQVAIVGFGAVAAHPCVVDGSVVARPQLTATVSVDQRAVDGVLAARFLAVVASALLTPERL</sequence>
<keyword evidence="5 6" id="KW-0012">Acyltransferase</keyword>
<keyword evidence="10" id="KW-1185">Reference proteome</keyword>
<evidence type="ECO:0000256" key="5">
    <source>
        <dbReference type="ARBA" id="ARBA00023315"/>
    </source>
</evidence>
<evidence type="ECO:0000256" key="2">
    <source>
        <dbReference type="ARBA" id="ARBA00007317"/>
    </source>
</evidence>
<dbReference type="STRING" id="1210089.GCA_001613165_04652"/>
<evidence type="ECO:0000313" key="10">
    <source>
        <dbReference type="Proteomes" id="UP000255355"/>
    </source>
</evidence>
<dbReference type="PANTHER" id="PTHR43178">
    <property type="entry name" value="DIHYDROLIPOAMIDE ACETYLTRANSFERASE COMPONENT OF PYRUVATE DEHYDROGENASE COMPLEX"/>
    <property type="match status" value="1"/>
</dbReference>
<evidence type="ECO:0000256" key="4">
    <source>
        <dbReference type="ARBA" id="ARBA00022823"/>
    </source>
</evidence>
<dbReference type="InterPro" id="IPR050743">
    <property type="entry name" value="2-oxoacid_DH_E2_comp"/>
</dbReference>
<accession>A0A370HE69</accession>
<evidence type="ECO:0000256" key="3">
    <source>
        <dbReference type="ARBA" id="ARBA00022679"/>
    </source>
</evidence>
<dbReference type="CDD" id="cd06849">
    <property type="entry name" value="lipoyl_domain"/>
    <property type="match status" value="1"/>
</dbReference>
<feature type="domain" description="Lipoyl-binding" evidence="8">
    <location>
        <begin position="1"/>
        <end position="74"/>
    </location>
</feature>
<dbReference type="Gene3D" id="3.30.559.10">
    <property type="entry name" value="Chloramphenicol acetyltransferase-like domain"/>
    <property type="match status" value="1"/>
</dbReference>
<reference evidence="9 10" key="1">
    <citation type="submission" date="2018-07" db="EMBL/GenBank/DDBJ databases">
        <title>Genomic Encyclopedia of Type Strains, Phase IV (KMG-IV): sequencing the most valuable type-strain genomes for metagenomic binning, comparative biology and taxonomic classification.</title>
        <authorList>
            <person name="Goeker M."/>
        </authorList>
    </citation>
    <scope>NUCLEOTIDE SEQUENCE [LARGE SCALE GENOMIC DNA]</scope>
    <source>
        <strain evidence="9 10">DSM 44952</strain>
    </source>
</reference>
<keyword evidence="9" id="KW-0670">Pyruvate</keyword>
<dbReference type="GO" id="GO:0031405">
    <property type="term" value="F:lipoic acid binding"/>
    <property type="evidence" value="ECO:0007669"/>
    <property type="project" value="TreeGrafter"/>
</dbReference>
<dbReference type="GO" id="GO:0005737">
    <property type="term" value="C:cytoplasm"/>
    <property type="evidence" value="ECO:0007669"/>
    <property type="project" value="TreeGrafter"/>
</dbReference>
<evidence type="ECO:0000256" key="1">
    <source>
        <dbReference type="ARBA" id="ARBA00001938"/>
    </source>
</evidence>
<dbReference type="SUPFAM" id="SSF52777">
    <property type="entry name" value="CoA-dependent acyltransferases"/>
    <property type="match status" value="1"/>
</dbReference>
<dbReference type="Pfam" id="PF00198">
    <property type="entry name" value="2-oxoacid_dh"/>
    <property type="match status" value="1"/>
</dbReference>
<dbReference type="EMBL" id="QQAZ01000001">
    <property type="protein sequence ID" value="RDI55531.1"/>
    <property type="molecule type" value="Genomic_DNA"/>
</dbReference>
<dbReference type="SUPFAM" id="SSF51230">
    <property type="entry name" value="Single hybrid motif"/>
    <property type="match status" value="1"/>
</dbReference>
<gene>
    <name evidence="9" type="ORF">DFR68_101364</name>
</gene>
<dbReference type="Gene3D" id="2.40.50.100">
    <property type="match status" value="1"/>
</dbReference>
<evidence type="ECO:0000256" key="6">
    <source>
        <dbReference type="RuleBase" id="RU003423"/>
    </source>
</evidence>
<dbReference type="AlphaFoldDB" id="A0A370HE69"/>
<dbReference type="InterPro" id="IPR000089">
    <property type="entry name" value="Biotin_lipoyl"/>
</dbReference>
<dbReference type="Pfam" id="PF00364">
    <property type="entry name" value="Biotin_lipoyl"/>
    <property type="match status" value="1"/>
</dbReference>
<dbReference type="RefSeq" id="WP_147288807.1">
    <property type="nucleotide sequence ID" value="NZ_QQAZ01000001.1"/>
</dbReference>
<dbReference type="PANTHER" id="PTHR43178:SF5">
    <property type="entry name" value="LIPOAMIDE ACYLTRANSFERASE COMPONENT OF BRANCHED-CHAIN ALPHA-KETO ACID DEHYDROGENASE COMPLEX, MITOCHONDRIAL"/>
    <property type="match status" value="1"/>
</dbReference>
<feature type="region of interest" description="Disordered" evidence="7">
    <location>
        <begin position="138"/>
        <end position="174"/>
    </location>
</feature>
<dbReference type="GO" id="GO:0016407">
    <property type="term" value="F:acetyltransferase activity"/>
    <property type="evidence" value="ECO:0007669"/>
    <property type="project" value="TreeGrafter"/>
</dbReference>
<keyword evidence="3 6" id="KW-0808">Transferase</keyword>
<dbReference type="InterPro" id="IPR011053">
    <property type="entry name" value="Single_hybrid_motif"/>
</dbReference>
<dbReference type="EC" id="2.3.1.-" evidence="6"/>
<dbReference type="InterPro" id="IPR023213">
    <property type="entry name" value="CAT-like_dom_sf"/>
</dbReference>
<keyword evidence="4 6" id="KW-0450">Lipoyl</keyword>
<dbReference type="PROSITE" id="PS50968">
    <property type="entry name" value="BIOTINYL_LIPOYL"/>
    <property type="match status" value="1"/>
</dbReference>
<evidence type="ECO:0000313" key="9">
    <source>
        <dbReference type="EMBL" id="RDI55531.1"/>
    </source>
</evidence>
<name>A0A370HE69_9NOCA</name>
<dbReference type="InterPro" id="IPR001078">
    <property type="entry name" value="2-oxoacid_DH_actylTfrase"/>
</dbReference>
<organism evidence="9 10">
    <name type="scientific">Nocardia mexicana</name>
    <dbReference type="NCBI Taxonomy" id="279262"/>
    <lineage>
        <taxon>Bacteria</taxon>
        <taxon>Bacillati</taxon>
        <taxon>Actinomycetota</taxon>
        <taxon>Actinomycetes</taxon>
        <taxon>Mycobacteriales</taxon>
        <taxon>Nocardiaceae</taxon>
        <taxon>Nocardia</taxon>
    </lineage>
</organism>